<dbReference type="AlphaFoldDB" id="D6A0W9"/>
<reference evidence="2" key="1">
    <citation type="submission" date="2008-12" db="EMBL/GenBank/DDBJ databases">
        <title>Annotation of Streptomyces ghanaensis ATCC 14672.</title>
        <authorList>
            <consortium name="The Broad Institute Genome Sequencing Platform"/>
            <consortium name="Broad Institute Microbial Sequencing Center"/>
            <person name="Fischbach M."/>
            <person name="Ward D."/>
            <person name="Young S."/>
            <person name="Kodira C.D."/>
            <person name="Zeng Q."/>
            <person name="Koehrsen M."/>
            <person name="Godfrey P."/>
            <person name="Alvarado L."/>
            <person name="Berlin A.M."/>
            <person name="Borenstein D."/>
            <person name="Chen Z."/>
            <person name="Engels R."/>
            <person name="Freedman E."/>
            <person name="Gellesch M."/>
            <person name="Goldberg J."/>
            <person name="Griggs A."/>
            <person name="Gujja S."/>
            <person name="Heiman D.I."/>
            <person name="Hepburn T.A."/>
            <person name="Howarth C."/>
            <person name="Jen D."/>
            <person name="Larson L."/>
            <person name="Lewis B."/>
            <person name="Mehta T."/>
            <person name="Park D."/>
            <person name="Pearson M."/>
            <person name="Roberts A."/>
            <person name="Saif S."/>
            <person name="Shea T.D."/>
            <person name="Shenoy N."/>
            <person name="Sisk P."/>
            <person name="Stolte C."/>
            <person name="Sykes S.N."/>
            <person name="Walk T."/>
            <person name="White J."/>
            <person name="Yandava C."/>
            <person name="Straight P."/>
            <person name="Clardy J."/>
            <person name="Hung D."/>
            <person name="Kolter R."/>
            <person name="Mekalanos J."/>
            <person name="Walker S."/>
            <person name="Walsh C.T."/>
            <person name="Wieland B.L.C."/>
            <person name="Ilzarbe M."/>
            <person name="Galagan J."/>
            <person name="Nusbaum C."/>
            <person name="Birren B."/>
        </authorList>
    </citation>
    <scope>NUCLEOTIDE SEQUENCE [LARGE SCALE GENOMIC DNA]</scope>
    <source>
        <strain evidence="2">ATCC 14672 / DSM 40746 / JCM 4963 / KCTC 9882 / NRRL B-12104 / FH 1290</strain>
    </source>
</reference>
<dbReference type="Gene3D" id="1.10.357.10">
    <property type="entry name" value="Tetracycline Repressor, domain 2"/>
    <property type="match status" value="1"/>
</dbReference>
<dbReference type="EMBL" id="DS999641">
    <property type="protein sequence ID" value="EFE69351.2"/>
    <property type="molecule type" value="Genomic_DNA"/>
</dbReference>
<protein>
    <submittedName>
        <fullName evidence="1">Predicted protein</fullName>
    </submittedName>
</protein>
<sequence>MAFRCPLLTPFSTVAAMSSRFAPGPDPHSTGHVISTVRALMRTDGLDVSLTSIARRCGTTRTFLYANWKTVSALHLRALQTELAQAFDTAHRACPSDGTVPGITGHLTEVVRVVRRHPTTAAVARSSPEAFCAAYTATEGPLMRVAVERIDDLLHPLCPHGGVWGDPELGSRSWKILWIARPAALCPAAAGDRLREDTLDNAFAELLRDLLAPWAAAAR</sequence>
<evidence type="ECO:0000313" key="2">
    <source>
        <dbReference type="Proteomes" id="UP000003824"/>
    </source>
</evidence>
<gene>
    <name evidence="1" type="ORF">SSFG_04593</name>
</gene>
<dbReference type="eggNOG" id="ENOG5031GUE">
    <property type="taxonomic scope" value="Bacteria"/>
</dbReference>
<proteinExistence type="predicted"/>
<organism evidence="1 2">
    <name type="scientific">Streptomyces viridosporus (strain ATCC 14672 / DSM 40746 / JCM 4963 / KCTC 9882 / NRRL B-12104 / FH 1290)</name>
    <name type="common">Streptomyces ghanaensis</name>
    <dbReference type="NCBI Taxonomy" id="566461"/>
    <lineage>
        <taxon>Bacteria</taxon>
        <taxon>Bacillati</taxon>
        <taxon>Actinomycetota</taxon>
        <taxon>Actinomycetes</taxon>
        <taxon>Kitasatosporales</taxon>
        <taxon>Streptomycetaceae</taxon>
        <taxon>Streptomyces</taxon>
    </lineage>
</organism>
<name>D6A0W9_STRV1</name>
<dbReference type="InterPro" id="IPR009057">
    <property type="entry name" value="Homeodomain-like_sf"/>
</dbReference>
<dbReference type="SUPFAM" id="SSF46689">
    <property type="entry name" value="Homeodomain-like"/>
    <property type="match status" value="1"/>
</dbReference>
<dbReference type="Proteomes" id="UP000003824">
    <property type="component" value="Unassembled WGS sequence"/>
</dbReference>
<accession>D6A0W9</accession>
<evidence type="ECO:0000313" key="1">
    <source>
        <dbReference type="EMBL" id="EFE69351.2"/>
    </source>
</evidence>